<dbReference type="Gene3D" id="1.10.260.40">
    <property type="entry name" value="lambda repressor-like DNA-binding domains"/>
    <property type="match status" value="1"/>
</dbReference>
<dbReference type="EMBL" id="JABWRS010000008">
    <property type="protein sequence ID" value="MBC3476601.1"/>
    <property type="molecule type" value="Genomic_DNA"/>
</dbReference>
<dbReference type="SUPFAM" id="SSF47413">
    <property type="entry name" value="lambda repressor-like DNA-binding domains"/>
    <property type="match status" value="1"/>
</dbReference>
<dbReference type="InterPro" id="IPR001387">
    <property type="entry name" value="Cro/C1-type_HTH"/>
</dbReference>
<reference evidence="1 2" key="1">
    <citation type="journal article" date="2020" name="Microorganisms">
        <title>Reliable Identification of Environmental Pseudomonas Isolates Using the rpoD Gene.</title>
        <authorList>
            <consortium name="The Broad Institute Genome Sequencing Platform"/>
            <person name="Girard L."/>
            <person name="Lood C."/>
            <person name="Rokni-Zadeh H."/>
            <person name="van Noort V."/>
            <person name="Lavigne R."/>
            <person name="De Mot R."/>
        </authorList>
    </citation>
    <scope>NUCLEOTIDE SEQUENCE [LARGE SCALE GENOMIC DNA]</scope>
    <source>
        <strain evidence="1 2">RW7P2</strain>
    </source>
</reference>
<dbReference type="InterPro" id="IPR010982">
    <property type="entry name" value="Lambda_DNA-bd_dom_sf"/>
</dbReference>
<comment type="caution">
    <text evidence="1">The sequence shown here is derived from an EMBL/GenBank/DDBJ whole genome shotgun (WGS) entry which is preliminary data.</text>
</comment>
<name>A0ABR6V825_9PSED</name>
<accession>A0ABR6V825</accession>
<evidence type="ECO:0000313" key="1">
    <source>
        <dbReference type="EMBL" id="MBC3476601.1"/>
    </source>
</evidence>
<proteinExistence type="predicted"/>
<organism evidence="1 2">
    <name type="scientific">Pseudomonas taiwanensis</name>
    <dbReference type="NCBI Taxonomy" id="470150"/>
    <lineage>
        <taxon>Bacteria</taxon>
        <taxon>Pseudomonadati</taxon>
        <taxon>Pseudomonadota</taxon>
        <taxon>Gammaproteobacteria</taxon>
        <taxon>Pseudomonadales</taxon>
        <taxon>Pseudomonadaceae</taxon>
        <taxon>Pseudomonas</taxon>
    </lineage>
</organism>
<sequence>MKRKDAAEAIGRALADFFTTKGLTQAQVAECYDVSQSWVGRIYKGEFGIRAESVQRMCSDAGIPFLTRQSVHDQLNESKRLRLTRLLDSIWEGTEEDAKALTVALQAIKSLRRS</sequence>
<protein>
    <submittedName>
        <fullName evidence="1">Helix-turn-helix transcriptional regulator</fullName>
    </submittedName>
</protein>
<dbReference type="Proteomes" id="UP000628086">
    <property type="component" value="Unassembled WGS sequence"/>
</dbReference>
<dbReference type="RefSeq" id="WP_137138229.1">
    <property type="nucleotide sequence ID" value="NZ_JABWRS010000008.1"/>
</dbReference>
<gene>
    <name evidence="1" type="ORF">HU747_13455</name>
</gene>
<evidence type="ECO:0000313" key="2">
    <source>
        <dbReference type="Proteomes" id="UP000628086"/>
    </source>
</evidence>
<dbReference type="CDD" id="cd00093">
    <property type="entry name" value="HTH_XRE"/>
    <property type="match status" value="1"/>
</dbReference>
<keyword evidence="2" id="KW-1185">Reference proteome</keyword>